<sequence>MTYPPPPGTPGGPPKAAGLGRTAKLLIVVAALATLLCCCGGLAGGGFWLYRTVQDATAGPRDALTGYLADVRAGNYPAAYDRLCELLRNRTTEEEFTRERAAEPPRGADRITNTTVRTSNGRSRAEVHVVSDNGPAEVFQLVHEGDQWRVCS</sequence>
<feature type="compositionally biased region" description="Basic and acidic residues" evidence="1">
    <location>
        <begin position="95"/>
        <end position="109"/>
    </location>
</feature>
<keyword evidence="2" id="KW-0812">Transmembrane</keyword>
<dbReference type="Proteomes" id="UP000198937">
    <property type="component" value="Unassembled WGS sequence"/>
</dbReference>
<keyword evidence="4" id="KW-1185">Reference proteome</keyword>
<name>A0A1C6VDP6_9ACTN</name>
<reference evidence="3 4" key="1">
    <citation type="submission" date="2016-06" db="EMBL/GenBank/DDBJ databases">
        <authorList>
            <person name="Kjaerup R.B."/>
            <person name="Dalgaard T.S."/>
            <person name="Juul-Madsen H.R."/>
        </authorList>
    </citation>
    <scope>NUCLEOTIDE SEQUENCE [LARGE SCALE GENOMIC DNA]</scope>
    <source>
        <strain evidence="3 4">DSM 45577</strain>
    </source>
</reference>
<evidence type="ECO:0000256" key="2">
    <source>
        <dbReference type="SAM" id="Phobius"/>
    </source>
</evidence>
<feature type="compositionally biased region" description="Polar residues" evidence="1">
    <location>
        <begin position="111"/>
        <end position="122"/>
    </location>
</feature>
<keyword evidence="2" id="KW-1133">Transmembrane helix</keyword>
<accession>A0A1C6VDP6</accession>
<proteinExistence type="predicted"/>
<gene>
    <name evidence="3" type="ORF">GA0070617_5431</name>
</gene>
<dbReference type="AlphaFoldDB" id="A0A1C6VDP6"/>
<evidence type="ECO:0000313" key="4">
    <source>
        <dbReference type="Proteomes" id="UP000198937"/>
    </source>
</evidence>
<dbReference type="OrthoDB" id="3218507at2"/>
<keyword evidence="2" id="KW-0472">Membrane</keyword>
<evidence type="ECO:0008006" key="5">
    <source>
        <dbReference type="Google" id="ProtNLM"/>
    </source>
</evidence>
<dbReference type="RefSeq" id="WP_091444708.1">
    <property type="nucleotide sequence ID" value="NZ_BMMJ01000007.1"/>
</dbReference>
<evidence type="ECO:0000313" key="3">
    <source>
        <dbReference type="EMBL" id="SCL64277.1"/>
    </source>
</evidence>
<evidence type="ECO:0000256" key="1">
    <source>
        <dbReference type="SAM" id="MobiDB-lite"/>
    </source>
</evidence>
<feature type="region of interest" description="Disordered" evidence="1">
    <location>
        <begin position="95"/>
        <end position="124"/>
    </location>
</feature>
<feature type="transmembrane region" description="Helical" evidence="2">
    <location>
        <begin position="25"/>
        <end position="50"/>
    </location>
</feature>
<organism evidence="3 4">
    <name type="scientific">Micromonospora yangpuensis</name>
    <dbReference type="NCBI Taxonomy" id="683228"/>
    <lineage>
        <taxon>Bacteria</taxon>
        <taxon>Bacillati</taxon>
        <taxon>Actinomycetota</taxon>
        <taxon>Actinomycetes</taxon>
        <taxon>Micromonosporales</taxon>
        <taxon>Micromonosporaceae</taxon>
        <taxon>Micromonospora</taxon>
    </lineage>
</organism>
<dbReference type="EMBL" id="FMIA01000002">
    <property type="protein sequence ID" value="SCL64277.1"/>
    <property type="molecule type" value="Genomic_DNA"/>
</dbReference>
<protein>
    <recommendedName>
        <fullName evidence="5">DUF4878 domain-containing protein</fullName>
    </recommendedName>
</protein>